<name>A0A7S3V6F7_9STRA</name>
<dbReference type="Gene3D" id="2.60.120.330">
    <property type="entry name" value="B-lactam Antibiotic, Isopenicillin N Synthase, Chain"/>
    <property type="match status" value="1"/>
</dbReference>
<dbReference type="InterPro" id="IPR027443">
    <property type="entry name" value="IPNS-like_sf"/>
</dbReference>
<keyword evidence="1" id="KW-0408">Iron</keyword>
<dbReference type="PRINTS" id="PR00682">
    <property type="entry name" value="IPNSYNTHASE"/>
</dbReference>
<dbReference type="InterPro" id="IPR005123">
    <property type="entry name" value="Oxoglu/Fe-dep_dioxygenase_dom"/>
</dbReference>
<evidence type="ECO:0000256" key="1">
    <source>
        <dbReference type="RuleBase" id="RU003682"/>
    </source>
</evidence>
<keyword evidence="1" id="KW-0560">Oxidoreductase</keyword>
<dbReference type="InterPro" id="IPR050231">
    <property type="entry name" value="Iron_ascorbate_oxido_reductase"/>
</dbReference>
<evidence type="ECO:0000259" key="3">
    <source>
        <dbReference type="PROSITE" id="PS51471"/>
    </source>
</evidence>
<dbReference type="InterPro" id="IPR026992">
    <property type="entry name" value="DIOX_N"/>
</dbReference>
<keyword evidence="1" id="KW-0479">Metal-binding</keyword>
<dbReference type="AlphaFoldDB" id="A0A7S3V6F7"/>
<organism evidence="4">
    <name type="scientific">Chaetoceros debilis</name>
    <dbReference type="NCBI Taxonomy" id="122233"/>
    <lineage>
        <taxon>Eukaryota</taxon>
        <taxon>Sar</taxon>
        <taxon>Stramenopiles</taxon>
        <taxon>Ochrophyta</taxon>
        <taxon>Bacillariophyta</taxon>
        <taxon>Coscinodiscophyceae</taxon>
        <taxon>Chaetocerotophycidae</taxon>
        <taxon>Chaetocerotales</taxon>
        <taxon>Chaetocerotaceae</taxon>
        <taxon>Chaetoceros</taxon>
    </lineage>
</organism>
<dbReference type="Pfam" id="PF03171">
    <property type="entry name" value="2OG-FeII_Oxy"/>
    <property type="match status" value="1"/>
</dbReference>
<dbReference type="GO" id="GO:0046872">
    <property type="term" value="F:metal ion binding"/>
    <property type="evidence" value="ECO:0007669"/>
    <property type="project" value="UniProtKB-KW"/>
</dbReference>
<dbReference type="Pfam" id="PF14226">
    <property type="entry name" value="DIOX_N"/>
    <property type="match status" value="1"/>
</dbReference>
<dbReference type="SUPFAM" id="SSF51197">
    <property type="entry name" value="Clavaminate synthase-like"/>
    <property type="match status" value="1"/>
</dbReference>
<feature type="region of interest" description="Disordered" evidence="2">
    <location>
        <begin position="15"/>
        <end position="36"/>
    </location>
</feature>
<dbReference type="InterPro" id="IPR044861">
    <property type="entry name" value="IPNS-like_FE2OG_OXY"/>
</dbReference>
<evidence type="ECO:0000256" key="2">
    <source>
        <dbReference type="SAM" id="MobiDB-lite"/>
    </source>
</evidence>
<gene>
    <name evidence="4" type="ORF">CDEB00056_LOCUS4255</name>
</gene>
<dbReference type="EMBL" id="HBIO01005904">
    <property type="protein sequence ID" value="CAE0459414.1"/>
    <property type="molecule type" value="Transcribed_RNA"/>
</dbReference>
<comment type="similarity">
    <text evidence="1">Belongs to the iron/ascorbate-dependent oxidoreductase family.</text>
</comment>
<sequence>MSDLPIIDLGPLLNKSRSEKRNNDASASSKTEDITPEQKELAKQIRNACKNHGFFYICNHGVDEGLMRKTMQSARELFLLPEEEKVKISSKNNPLFRGYISTSDGLHTCNSKKKKEVGLDQKESFTLGAEAEGPFTSPMHGPNQWPCPESLPNFRDTVEEYWNAQLTLCRVIARGLSLSLGLDQNFFEPHLSSPVAQMVLLSYPPPPSSLDDTVCRTKHTGCGEHTDCGFLTILTQDSPGLEVKDPQTDEWKPVKVLENMFVVNLGDMAARWTNDAYKSTKHRVYNQNDSVRYSIPFFCNCNFEAPVKCILTDDDSCDKGNDKADGSAKYEETTAGAYIMERLGFMRK</sequence>
<dbReference type="PANTHER" id="PTHR47990">
    <property type="entry name" value="2-OXOGLUTARATE (2OG) AND FE(II)-DEPENDENT OXYGENASE SUPERFAMILY PROTEIN-RELATED"/>
    <property type="match status" value="1"/>
</dbReference>
<evidence type="ECO:0000313" key="4">
    <source>
        <dbReference type="EMBL" id="CAE0459414.1"/>
    </source>
</evidence>
<proteinExistence type="inferred from homology"/>
<reference evidence="4" key="1">
    <citation type="submission" date="2021-01" db="EMBL/GenBank/DDBJ databases">
        <authorList>
            <person name="Corre E."/>
            <person name="Pelletier E."/>
            <person name="Niang G."/>
            <person name="Scheremetjew M."/>
            <person name="Finn R."/>
            <person name="Kale V."/>
            <person name="Holt S."/>
            <person name="Cochrane G."/>
            <person name="Meng A."/>
            <person name="Brown T."/>
            <person name="Cohen L."/>
        </authorList>
    </citation>
    <scope>NUCLEOTIDE SEQUENCE</scope>
    <source>
        <strain evidence="4">MM31A-1</strain>
    </source>
</reference>
<accession>A0A7S3V6F7</accession>
<dbReference type="GO" id="GO:0016491">
    <property type="term" value="F:oxidoreductase activity"/>
    <property type="evidence" value="ECO:0007669"/>
    <property type="project" value="UniProtKB-KW"/>
</dbReference>
<feature type="domain" description="Fe2OG dioxygenase" evidence="3">
    <location>
        <begin position="194"/>
        <end position="301"/>
    </location>
</feature>
<protein>
    <recommendedName>
        <fullName evidence="3">Fe2OG dioxygenase domain-containing protein</fullName>
    </recommendedName>
</protein>
<dbReference type="PROSITE" id="PS51471">
    <property type="entry name" value="FE2OG_OXY"/>
    <property type="match status" value="1"/>
</dbReference>